<dbReference type="EMBL" id="UOFS01000013">
    <property type="protein sequence ID" value="VAW92888.1"/>
    <property type="molecule type" value="Genomic_DNA"/>
</dbReference>
<sequence length="103" mass="11218">MKKLALLVAAIALTLSACSSSPEIAHSKGDATASITAAEDANKRAKKVNYEWRDTGKIIKKAKKAQKNGNFDMAVKLADKAKRQAQNAYKQYLEQRNAKPNLG</sequence>
<proteinExistence type="predicted"/>
<name>A0A3B0ZHD2_9ZZZZ</name>
<gene>
    <name evidence="1" type="ORF">MNBD_GAMMA22-511</name>
</gene>
<reference evidence="1" key="1">
    <citation type="submission" date="2018-06" db="EMBL/GenBank/DDBJ databases">
        <authorList>
            <person name="Zhirakovskaya E."/>
        </authorList>
    </citation>
    <scope>NUCLEOTIDE SEQUENCE</scope>
</reference>
<evidence type="ECO:0000313" key="1">
    <source>
        <dbReference type="EMBL" id="VAW92888.1"/>
    </source>
</evidence>
<dbReference type="AlphaFoldDB" id="A0A3B0ZHD2"/>
<evidence type="ECO:0008006" key="2">
    <source>
        <dbReference type="Google" id="ProtNLM"/>
    </source>
</evidence>
<organism evidence="1">
    <name type="scientific">hydrothermal vent metagenome</name>
    <dbReference type="NCBI Taxonomy" id="652676"/>
    <lineage>
        <taxon>unclassified sequences</taxon>
        <taxon>metagenomes</taxon>
        <taxon>ecological metagenomes</taxon>
    </lineage>
</organism>
<protein>
    <recommendedName>
        <fullName evidence="2">SoxXA-binding protein</fullName>
    </recommendedName>
</protein>
<dbReference type="Gene3D" id="1.20.1270.390">
    <property type="match status" value="1"/>
</dbReference>
<accession>A0A3B0ZHD2</accession>
<dbReference type="PROSITE" id="PS51257">
    <property type="entry name" value="PROKAR_LIPOPROTEIN"/>
    <property type="match status" value="1"/>
</dbReference>